<comment type="caution">
    <text evidence="4">The sequence shown here is derived from an EMBL/GenBank/DDBJ whole genome shotgun (WGS) entry which is preliminary data.</text>
</comment>
<gene>
    <name evidence="4" type="primary">MAP1B</name>
    <name evidence="4" type="ORF">AOXY_G1687</name>
</gene>
<dbReference type="PANTHER" id="PTHR13843">
    <property type="entry name" value="MICROTUBULE-ASSOCIATED PROTEIN"/>
    <property type="match status" value="1"/>
</dbReference>
<feature type="region of interest" description="Disordered" evidence="1">
    <location>
        <begin position="2116"/>
        <end position="2143"/>
    </location>
</feature>
<feature type="region of interest" description="Disordered" evidence="1">
    <location>
        <begin position="2068"/>
        <end position="2102"/>
    </location>
</feature>
<dbReference type="GO" id="GO:0000226">
    <property type="term" value="P:microtubule cytoskeleton organization"/>
    <property type="evidence" value="ECO:0007669"/>
    <property type="project" value="InterPro"/>
</dbReference>
<dbReference type="GO" id="GO:0030425">
    <property type="term" value="C:dendrite"/>
    <property type="evidence" value="ECO:0007669"/>
    <property type="project" value="TreeGrafter"/>
</dbReference>
<dbReference type="GO" id="GO:0043025">
    <property type="term" value="C:neuronal cell body"/>
    <property type="evidence" value="ECO:0007669"/>
    <property type="project" value="TreeGrafter"/>
</dbReference>
<dbReference type="EMBL" id="JAGXEW010000002">
    <property type="protein sequence ID" value="KAK1174227.1"/>
    <property type="molecule type" value="Genomic_DNA"/>
</dbReference>
<feature type="compositionally biased region" description="Basic and acidic residues" evidence="1">
    <location>
        <begin position="1892"/>
        <end position="1902"/>
    </location>
</feature>
<dbReference type="GO" id="GO:0016358">
    <property type="term" value="P:dendrite development"/>
    <property type="evidence" value="ECO:0007669"/>
    <property type="project" value="TreeGrafter"/>
</dbReference>
<feature type="compositionally biased region" description="Basic and acidic residues" evidence="1">
    <location>
        <begin position="2456"/>
        <end position="2466"/>
    </location>
</feature>
<feature type="compositionally biased region" description="Basic and acidic residues" evidence="1">
    <location>
        <begin position="1272"/>
        <end position="1284"/>
    </location>
</feature>
<feature type="region of interest" description="Disordered" evidence="1">
    <location>
        <begin position="1502"/>
        <end position="1619"/>
    </location>
</feature>
<feature type="compositionally biased region" description="Polar residues" evidence="1">
    <location>
        <begin position="1584"/>
        <end position="1595"/>
    </location>
</feature>
<feature type="compositionally biased region" description="Acidic residues" evidence="1">
    <location>
        <begin position="884"/>
        <end position="932"/>
    </location>
</feature>
<feature type="region of interest" description="Disordered" evidence="1">
    <location>
        <begin position="1656"/>
        <end position="1692"/>
    </location>
</feature>
<name>A0AAD8GGR2_ACIOX</name>
<organism evidence="4 5">
    <name type="scientific">Acipenser oxyrinchus oxyrinchus</name>
    <dbReference type="NCBI Taxonomy" id="40147"/>
    <lineage>
        <taxon>Eukaryota</taxon>
        <taxon>Metazoa</taxon>
        <taxon>Chordata</taxon>
        <taxon>Craniata</taxon>
        <taxon>Vertebrata</taxon>
        <taxon>Euteleostomi</taxon>
        <taxon>Actinopterygii</taxon>
        <taxon>Chondrostei</taxon>
        <taxon>Acipenseriformes</taxon>
        <taxon>Acipenseridae</taxon>
        <taxon>Acipenser</taxon>
    </lineage>
</organism>
<feature type="compositionally biased region" description="Basic and acidic residues" evidence="1">
    <location>
        <begin position="1023"/>
        <end position="1038"/>
    </location>
</feature>
<feature type="compositionally biased region" description="Basic and acidic residues" evidence="1">
    <location>
        <begin position="557"/>
        <end position="606"/>
    </location>
</feature>
<feature type="compositionally biased region" description="Polar residues" evidence="1">
    <location>
        <begin position="1424"/>
        <end position="1434"/>
    </location>
</feature>
<dbReference type="GO" id="GO:0045202">
    <property type="term" value="C:synapse"/>
    <property type="evidence" value="ECO:0007669"/>
    <property type="project" value="TreeGrafter"/>
</dbReference>
<feature type="compositionally biased region" description="Basic and acidic residues" evidence="1">
    <location>
        <begin position="2117"/>
        <end position="2127"/>
    </location>
</feature>
<feature type="compositionally biased region" description="Basic and acidic residues" evidence="1">
    <location>
        <begin position="958"/>
        <end position="978"/>
    </location>
</feature>
<feature type="compositionally biased region" description="Basic and acidic residues" evidence="1">
    <location>
        <begin position="614"/>
        <end position="725"/>
    </location>
</feature>
<dbReference type="GO" id="GO:0005829">
    <property type="term" value="C:cytosol"/>
    <property type="evidence" value="ECO:0007669"/>
    <property type="project" value="TreeGrafter"/>
</dbReference>
<feature type="domain" description="Microtubule-associated protein 1A/B/S-like MBL-like" evidence="3">
    <location>
        <begin position="241"/>
        <end position="522"/>
    </location>
</feature>
<evidence type="ECO:0000256" key="1">
    <source>
        <dbReference type="SAM" id="MobiDB-lite"/>
    </source>
</evidence>
<feature type="compositionally biased region" description="Polar residues" evidence="1">
    <location>
        <begin position="1468"/>
        <end position="1479"/>
    </location>
</feature>
<evidence type="ECO:0000313" key="5">
    <source>
        <dbReference type="Proteomes" id="UP001230051"/>
    </source>
</evidence>
<feature type="domain" description="Microtubule-associated protein 1B/S N-terminal" evidence="2">
    <location>
        <begin position="39"/>
        <end position="235"/>
    </location>
</feature>
<feature type="compositionally biased region" description="Polar residues" evidence="1">
    <location>
        <begin position="2417"/>
        <end position="2426"/>
    </location>
</feature>
<dbReference type="InterPro" id="IPR057480">
    <property type="entry name" value="MAP1A/B/S-like_MBL"/>
</dbReference>
<feature type="compositionally biased region" description="Low complexity" evidence="1">
    <location>
        <begin position="1731"/>
        <end position="1749"/>
    </location>
</feature>
<sequence>MATLMEAAADSEPTCSSNAVPSPSSSNLSHRFLDSKFYLLVVIGEIVTDDHLRCAIADIQRGIRSWDTNLIECNLDDELKLFVSRHSARFTPDVRGQKILHHKSNVLETVVLMNPSDEAVSTEVRLMITDTARHKLLVLSGQCFENTGELILQSGSFSFLNFIDIFTDQEIGELLSTIHPANKASLTLFCPEEGDWKNSNLDKHNLQDFINMKLNSSSILPEMEGLSEFTEYLSESVEISSPFDILEPPTSGGFLKLSKPCCYIFPGGRGDSALFAVNGFNMLINGGSDRKSCFWKLVRHLDRVDSILLTHIGDDNLPGINSMLQRKVAELEEEQSQGSTANSDWMKNLISPDLGVVFLNVPEDLKNPEPNPRVRRSIEEASLTLQYLSKLSLKPEPLNRGVGNAIDPIILFQKMGVGRLEMYVLNPVKNSKELQYFMKQWTGSSKDKASVLLPNGKESEIPVSYLTSISSLIVWHPANPTEKIVRVLFPGNASQHNILEGLEKLKHLDFLKQPVVTQKELTANIAAPGLKQAKLKHKTDSIESLKSTSRPASSKGVRKESKEEPPEAAKADTQEKTQTTEKKVKTPVKKEKPKPLVTEKEAKSKSDQPLQTETPDKQKADIKPKVVKERVVKKEAKAQKSEEKKKEEVKKEAAKKEVKKEEKAKKEEIKELKKDQKKEVKKEGKKEVKKETPKKEVPKEEKKELKKDDKDLKKDMKKALKDIKKTVTPQADAKKPVPKPKVQKKEESSRKDIGSPGKTKEKGKIKGTKKGLKPSESKLVAAAAAGAVASVAAVTATVEAFEAERSLMSTPEDLTKDFEELKAEQITEDVESMPPHEQPAEDEEAVMVQHEEIMVSKESEEPVESPDEGITTTEAEGECGQTPDELEPREDINDDINEKFEDEGTGFEESSETGDYEETAETEEVEEQEEVVEERTEKKHDNVMKGESVDTEAEDLAEADKQAKPEYVLEKGKARDSESGEDQAEEDLEETLVKEGEESEEEEAEEDEGKGIKGEGDVDEAEQDTRDFEIEETKEKHSLPVSTPPKMPAPQSPVIEHTSIHDETLPAGSESEATVSDEENREEPPEEFTATSGYTQSTIEISSEPTPMDEMSTPRDVMSDETTNEETESPSQEYVKFGMTAYSSEYDRTKLSPLPDSFNEYSSDHSKSEATEGNVYHHSASTISPPSSMEEDKVCKIRPSEILTPKENESEYGLHLDTRDKFFLDTRSSPAPISPQAKTPTSERSVNFDLTPTAIAAPIELGTTLSEVTSEAVDHSASPDDKTLEVASPTQSVPGSAGHTPYYQSPVEEKTSSVPAAGKTPGPIMVEVTDEKGEPSNNRVSPMDEPVPDSEFPVEKVLSPLRSPPPLGSGSPTEGSPNADAKSPCSLNPFVDYSSVSSVSVLQEKQEAACLDLEPGKDTVSLENKLQASASTESKSLEPFQEIKPSTDLSPISVDANQFGSFKEESKMSISEGTTSDKSATPVDEVVAEDTFSHIEGVASTSTASLATSSFPEPTADDASHSLHAEVGSPHSTEVDDSLSVSVVQTPTAFQDTEMSPSKEECPRPMSISPDFSPKIAKCRSPIQDLQSPEQSTMSVEFGQESPDHSSALDFSKQSPEHPAVSANLLHITENGPTEIEYSPSEMPYTKFAEQSMPPVEKPILFQGEDSPHVASTSPKETCLSTPPAHSPSQVTEPCAVSSLVFGGSESLTLKVEESLQQQDRESPVTPRAASSTHSPHSSDSSLILGSSLAPESMSYKAEEPSQMQEKSPTTPKAESPACSPLSSDSSFIMESSITPQSLPGKAEEPSQQQDKFSVSPKVASPAYSALSSESALFLGGSMSAGSPSLKAEELTEHQDQSPVSPKAAPPPYSPLSTDSSLFLGSSVAPRSLSMKAEEFADHQDKSPVSPKVSPPAYSPLSSGSSFLLGSSVAPKSVSIKDDEPAQKQDKSPASSKAASPAYSPLSSYSPLVLGSSLAPESMCFKAEEPSQMQEKSPTTPKAESPACSPLSSDSSFIMESSITPQSLPFKAEEPSQQQDKFSVSPKVASPAYSALSSESALFLGGSMAAGSPSLKAEELTEHQDQSPVSPKAAPPPYSPLSTDSSLFLGSSVAPRSLSMKAEEFADHQDKSPVSPKVSPPAYSPLSSGSSFLLGSSVAPKSVSIKDDEPAQKQDKSPASSKAASPAYSPLSSYSTGFEKKCTSSRSPEQESRMLDFRGDDSCKKTLSPQSRHDVDLCLVTSCEYRHPRTELSPSFINPSPLEFFANEDNSQKDDKPLTQSGGGQPPSGGRLHPRQCDETPPTSISESAPSQTDSDVPPGTEECPSITADANIDSEDESETLPTDKTLTYRHMDPPPVPLRDPAPSAPHPDVCMVDPEALPTEQNLGKPLKKDVKEKTKTKKQGTKTKSSSPARKSDGKTKPSSAITKTNAAKEALDKISKVASPKKKDSTGSKSSANSDIKHAEEKDAKNATNTSASKGTKSATTGSGNSKASSGAAVPSGPPVYMDMVYIPNHCSAKNVDAEFFKRVRSSYYVVSGNDLAAEEPSKSVLDSLLEGKAQWGNNMQVTLIPTHDSEVMREWYQQTHEKQQDLNIMVLASSSTVVMQDESFSACKIEL</sequence>
<feature type="compositionally biased region" description="Polar residues" evidence="1">
    <location>
        <begin position="2297"/>
        <end position="2311"/>
    </location>
</feature>
<feature type="region of interest" description="Disordered" evidence="1">
    <location>
        <begin position="2156"/>
        <end position="2227"/>
    </location>
</feature>
<evidence type="ECO:0000259" key="3">
    <source>
        <dbReference type="Pfam" id="PF25281"/>
    </source>
</evidence>
<feature type="compositionally biased region" description="Basic and acidic residues" evidence="1">
    <location>
        <begin position="2430"/>
        <end position="2447"/>
    </location>
</feature>
<dbReference type="InterPro" id="IPR026074">
    <property type="entry name" value="MAP1"/>
</dbReference>
<feature type="compositionally biased region" description="Polar residues" evidence="1">
    <location>
        <begin position="1539"/>
        <end position="1556"/>
    </location>
</feature>
<feature type="compositionally biased region" description="Low complexity" evidence="1">
    <location>
        <begin position="2173"/>
        <end position="2191"/>
    </location>
</feature>
<feature type="region of interest" description="Disordered" evidence="1">
    <location>
        <begin position="1266"/>
        <end position="1387"/>
    </location>
</feature>
<reference evidence="4" key="1">
    <citation type="submission" date="2022-02" db="EMBL/GenBank/DDBJ databases">
        <title>Atlantic sturgeon de novo genome assembly.</title>
        <authorList>
            <person name="Stock M."/>
            <person name="Klopp C."/>
            <person name="Guiguen Y."/>
            <person name="Cabau C."/>
            <person name="Parinello H."/>
            <person name="Santidrian Yebra-Pimentel E."/>
            <person name="Kuhl H."/>
            <person name="Dirks R.P."/>
            <person name="Guessner J."/>
            <person name="Wuertz S."/>
            <person name="Du K."/>
            <person name="Schartl M."/>
        </authorList>
    </citation>
    <scope>NUCLEOTIDE SEQUENCE</scope>
    <source>
        <strain evidence="4">STURGEONOMICS-FGT-2020</strain>
        <tissue evidence="4">Whole blood</tissue>
    </source>
</reference>
<feature type="compositionally biased region" description="Basic and acidic residues" evidence="1">
    <location>
        <begin position="1711"/>
        <end position="1723"/>
    </location>
</feature>
<dbReference type="GO" id="GO:0008017">
    <property type="term" value="F:microtubule binding"/>
    <property type="evidence" value="ECO:0007669"/>
    <property type="project" value="InterPro"/>
</dbReference>
<keyword evidence="5" id="KW-1185">Reference proteome</keyword>
<feature type="compositionally biased region" description="Polar residues" evidence="1">
    <location>
        <begin position="1447"/>
        <end position="1460"/>
    </location>
</feature>
<feature type="region of interest" description="Disordered" evidence="1">
    <location>
        <begin position="2246"/>
        <end position="2495"/>
    </location>
</feature>
<dbReference type="PANTHER" id="PTHR13843:SF5">
    <property type="entry name" value="MICROTUBULE-ASSOCIATED PROTEIN 1B"/>
    <property type="match status" value="1"/>
</dbReference>
<feature type="region of interest" description="Disordered" evidence="1">
    <location>
        <begin position="1711"/>
        <end position="1821"/>
    </location>
</feature>
<proteinExistence type="predicted"/>
<feature type="compositionally biased region" description="Basic and acidic residues" evidence="1">
    <location>
        <begin position="1847"/>
        <end position="1856"/>
    </location>
</feature>
<feature type="compositionally biased region" description="Acidic residues" evidence="1">
    <location>
        <begin position="979"/>
        <end position="990"/>
    </location>
</feature>
<feature type="compositionally biased region" description="Low complexity" evidence="1">
    <location>
        <begin position="1948"/>
        <end position="1963"/>
    </location>
</feature>
<dbReference type="GO" id="GO:0005874">
    <property type="term" value="C:microtubule"/>
    <property type="evidence" value="ECO:0007669"/>
    <property type="project" value="InterPro"/>
</dbReference>
<dbReference type="InterPro" id="IPR056617">
    <property type="entry name" value="MAP1B/S_N"/>
</dbReference>
<feature type="region of interest" description="Disordered" evidence="1">
    <location>
        <begin position="1838"/>
        <end position="1877"/>
    </location>
</feature>
<feature type="compositionally biased region" description="Low complexity" evidence="1">
    <location>
        <begin position="1776"/>
        <end position="1793"/>
    </location>
</feature>
<dbReference type="GO" id="GO:0031114">
    <property type="term" value="P:regulation of microtubule depolymerization"/>
    <property type="evidence" value="ECO:0007669"/>
    <property type="project" value="TreeGrafter"/>
</dbReference>
<dbReference type="Pfam" id="PF23415">
    <property type="entry name" value="MAPB1_N"/>
    <property type="match status" value="1"/>
</dbReference>
<dbReference type="GO" id="GO:0005875">
    <property type="term" value="C:microtubule associated complex"/>
    <property type="evidence" value="ECO:0007669"/>
    <property type="project" value="TreeGrafter"/>
</dbReference>
<feature type="compositionally biased region" description="Polar residues" evidence="1">
    <location>
        <begin position="1670"/>
        <end position="1681"/>
    </location>
</feature>
<feature type="compositionally biased region" description="Polar residues" evidence="1">
    <location>
        <begin position="1762"/>
        <end position="1773"/>
    </location>
</feature>
<feature type="compositionally biased region" description="Polar residues" evidence="1">
    <location>
        <begin position="1089"/>
        <end position="1105"/>
    </location>
</feature>
<feature type="compositionally biased region" description="Polar residues" evidence="1">
    <location>
        <begin position="1987"/>
        <end position="1998"/>
    </location>
</feature>
<feature type="compositionally biased region" description="Basic and acidic residues" evidence="1">
    <location>
        <begin position="2194"/>
        <end position="2220"/>
    </location>
</feature>
<dbReference type="Pfam" id="PF25281">
    <property type="entry name" value="MBL_MAP1B"/>
    <property type="match status" value="1"/>
</dbReference>
<feature type="region of interest" description="Disordered" evidence="1">
    <location>
        <begin position="1891"/>
        <end position="1918"/>
    </location>
</feature>
<feature type="compositionally biased region" description="Polar residues" evidence="1">
    <location>
        <begin position="1226"/>
        <end position="1249"/>
    </location>
</feature>
<feature type="region of interest" description="Disordered" evidence="1">
    <location>
        <begin position="1225"/>
        <end position="1249"/>
    </location>
</feature>
<feature type="compositionally biased region" description="Acidic residues" evidence="1">
    <location>
        <begin position="1075"/>
        <end position="1086"/>
    </location>
</feature>
<feature type="region of interest" description="Disordered" evidence="1">
    <location>
        <begin position="855"/>
        <end position="1135"/>
    </location>
</feature>
<dbReference type="Proteomes" id="UP001230051">
    <property type="component" value="Unassembled WGS sequence"/>
</dbReference>
<feature type="region of interest" description="Disordered" evidence="1">
    <location>
        <begin position="1931"/>
        <end position="1963"/>
    </location>
</feature>
<feature type="region of interest" description="Disordered" evidence="1">
    <location>
        <begin position="1981"/>
        <end position="2044"/>
    </location>
</feature>
<evidence type="ECO:0000259" key="2">
    <source>
        <dbReference type="Pfam" id="PF23415"/>
    </source>
</evidence>
<feature type="compositionally biased region" description="Pro residues" evidence="1">
    <location>
        <begin position="2351"/>
        <end position="2364"/>
    </location>
</feature>
<feature type="region of interest" description="Disordered" evidence="1">
    <location>
        <begin position="1424"/>
        <end position="1482"/>
    </location>
</feature>
<feature type="compositionally biased region" description="Basic and acidic residues" evidence="1">
    <location>
        <begin position="933"/>
        <end position="948"/>
    </location>
</feature>
<feature type="compositionally biased region" description="Basic and acidic residues" evidence="1">
    <location>
        <begin position="2072"/>
        <end position="2081"/>
    </location>
</feature>
<evidence type="ECO:0000313" key="4">
    <source>
        <dbReference type="EMBL" id="KAK1174227.1"/>
    </source>
</evidence>
<feature type="region of interest" description="Disordered" evidence="1">
    <location>
        <begin position="532"/>
        <end position="776"/>
    </location>
</feature>
<dbReference type="GO" id="GO:0007409">
    <property type="term" value="P:axonogenesis"/>
    <property type="evidence" value="ECO:0007669"/>
    <property type="project" value="TreeGrafter"/>
</dbReference>
<feature type="region of interest" description="Disordered" evidence="1">
    <location>
        <begin position="1157"/>
        <end position="1193"/>
    </location>
</feature>
<feature type="compositionally biased region" description="Pro residues" evidence="1">
    <location>
        <begin position="1042"/>
        <end position="1051"/>
    </location>
</feature>
<protein>
    <submittedName>
        <fullName evidence="4">Microtubule-associated protein 1B-like</fullName>
    </submittedName>
</protein>
<feature type="compositionally biased region" description="Low complexity" evidence="1">
    <location>
        <begin position="2001"/>
        <end position="2018"/>
    </location>
</feature>
<feature type="compositionally biased region" description="Low complexity" evidence="1">
    <location>
        <begin position="1368"/>
        <end position="1377"/>
    </location>
</feature>
<accession>A0AAD8GGR2</accession>
<feature type="compositionally biased region" description="Basic and acidic residues" evidence="1">
    <location>
        <begin position="743"/>
        <end position="764"/>
    </location>
</feature>
<feature type="compositionally biased region" description="Basic and acidic residues" evidence="1">
    <location>
        <begin position="1935"/>
        <end position="1947"/>
    </location>
</feature>
<feature type="compositionally biased region" description="Low complexity" evidence="1">
    <location>
        <begin position="2468"/>
        <end position="2494"/>
    </location>
</feature>
<feature type="compositionally biased region" description="Acidic residues" evidence="1">
    <location>
        <begin position="997"/>
        <end position="1008"/>
    </location>
</feature>
<feature type="compositionally biased region" description="Basic and acidic residues" evidence="1">
    <location>
        <begin position="2160"/>
        <end position="2172"/>
    </location>
</feature>
<dbReference type="GO" id="GO:0003779">
    <property type="term" value="F:actin binding"/>
    <property type="evidence" value="ECO:0007669"/>
    <property type="project" value="TreeGrafter"/>
</dbReference>